<keyword evidence="4" id="KW-0443">Lipid metabolism</keyword>
<dbReference type="InterPro" id="IPR001736">
    <property type="entry name" value="PLipase_D/transphosphatidylase"/>
</dbReference>
<keyword evidence="2" id="KW-0677">Repeat</keyword>
<dbReference type="CDD" id="cd09105">
    <property type="entry name" value="PLDc_vPLD1_2_like_2"/>
    <property type="match status" value="1"/>
</dbReference>
<comment type="caution">
    <text evidence="7">The sequence shown here is derived from an EMBL/GenBank/DDBJ whole genome shotgun (WGS) entry which is preliminary data.</text>
</comment>
<dbReference type="Pfam" id="PF13091">
    <property type="entry name" value="PLDc_2"/>
    <property type="match status" value="1"/>
</dbReference>
<dbReference type="PROSITE" id="PS50035">
    <property type="entry name" value="PLD"/>
    <property type="match status" value="1"/>
</dbReference>
<name>A0A132PH09_9MYCO</name>
<accession>A0A132PH09</accession>
<reference evidence="7 8" key="1">
    <citation type="submission" date="2015-07" db="EMBL/GenBank/DDBJ databases">
        <title>A draft genome sequence of Mycobacterium wolinskyi.</title>
        <authorList>
            <person name="de Man T.J."/>
            <person name="Perry K.A."/>
            <person name="Coulliette A.D."/>
            <person name="Jensen B."/>
            <person name="Toney N.C."/>
            <person name="Limbago B.M."/>
            <person name="Noble-Wang J."/>
        </authorList>
    </citation>
    <scope>NUCLEOTIDE SEQUENCE [LARGE SCALE GENOMIC DNA]</scope>
    <source>
        <strain evidence="7 8">CDC_01</strain>
    </source>
</reference>
<evidence type="ECO:0000256" key="3">
    <source>
        <dbReference type="ARBA" id="ARBA00022801"/>
    </source>
</evidence>
<evidence type="ECO:0000256" key="4">
    <source>
        <dbReference type="ARBA" id="ARBA00023098"/>
    </source>
</evidence>
<keyword evidence="8" id="KW-1185">Reference proteome</keyword>
<dbReference type="PATRIC" id="fig|59750.3.peg.2184"/>
<dbReference type="RefSeq" id="WP_067853598.1">
    <property type="nucleotide sequence ID" value="NZ_LGTW01000018.1"/>
</dbReference>
<evidence type="ECO:0000256" key="2">
    <source>
        <dbReference type="ARBA" id="ARBA00022737"/>
    </source>
</evidence>
<dbReference type="PANTHER" id="PTHR18896:SF76">
    <property type="entry name" value="PHOSPHOLIPASE"/>
    <property type="match status" value="1"/>
</dbReference>
<organism evidence="7 8">
    <name type="scientific">Mycolicibacterium wolinskyi</name>
    <dbReference type="NCBI Taxonomy" id="59750"/>
    <lineage>
        <taxon>Bacteria</taxon>
        <taxon>Bacillati</taxon>
        <taxon>Actinomycetota</taxon>
        <taxon>Actinomycetes</taxon>
        <taxon>Mycobacteriales</taxon>
        <taxon>Mycobacteriaceae</taxon>
        <taxon>Mycolicibacterium</taxon>
    </lineage>
</organism>
<keyword evidence="3" id="KW-0378">Hydrolase</keyword>
<dbReference type="InterPro" id="IPR025202">
    <property type="entry name" value="PLD-like_dom"/>
</dbReference>
<protein>
    <submittedName>
        <fullName evidence="7">Phospholipase D</fullName>
    </submittedName>
</protein>
<evidence type="ECO:0000256" key="1">
    <source>
        <dbReference type="ARBA" id="ARBA00000798"/>
    </source>
</evidence>
<dbReference type="STRING" id="59750.AWC31_24005"/>
<dbReference type="GO" id="GO:0004630">
    <property type="term" value="F:phospholipase D activity"/>
    <property type="evidence" value="ECO:0007669"/>
    <property type="project" value="UniProtKB-EC"/>
</dbReference>
<dbReference type="Gene3D" id="3.30.870.10">
    <property type="entry name" value="Endonuclease Chain A"/>
    <property type="match status" value="2"/>
</dbReference>
<evidence type="ECO:0000259" key="6">
    <source>
        <dbReference type="PROSITE" id="PS50035"/>
    </source>
</evidence>
<dbReference type="Proteomes" id="UP000070612">
    <property type="component" value="Unassembled WGS sequence"/>
</dbReference>
<dbReference type="PANTHER" id="PTHR18896">
    <property type="entry name" value="PHOSPHOLIPASE D"/>
    <property type="match status" value="1"/>
</dbReference>
<evidence type="ECO:0000256" key="5">
    <source>
        <dbReference type="SAM" id="MobiDB-lite"/>
    </source>
</evidence>
<feature type="domain" description="PLD phosphodiesterase" evidence="6">
    <location>
        <begin position="371"/>
        <end position="398"/>
    </location>
</feature>
<feature type="region of interest" description="Disordered" evidence="5">
    <location>
        <begin position="478"/>
        <end position="498"/>
    </location>
</feature>
<evidence type="ECO:0000313" key="8">
    <source>
        <dbReference type="Proteomes" id="UP000070612"/>
    </source>
</evidence>
<dbReference type="EMBL" id="LGTW01000018">
    <property type="protein sequence ID" value="KWX21620.1"/>
    <property type="molecule type" value="Genomic_DNA"/>
</dbReference>
<gene>
    <name evidence="7" type="ORF">AFM11_24125</name>
</gene>
<dbReference type="GO" id="GO:0009395">
    <property type="term" value="P:phospholipid catabolic process"/>
    <property type="evidence" value="ECO:0007669"/>
    <property type="project" value="TreeGrafter"/>
</dbReference>
<dbReference type="AlphaFoldDB" id="A0A132PH09"/>
<comment type="catalytic activity">
    <reaction evidence="1">
        <text>a 1,2-diacyl-sn-glycero-3-phosphocholine + H2O = a 1,2-diacyl-sn-glycero-3-phosphate + choline + H(+)</text>
        <dbReference type="Rhea" id="RHEA:14445"/>
        <dbReference type="ChEBI" id="CHEBI:15354"/>
        <dbReference type="ChEBI" id="CHEBI:15377"/>
        <dbReference type="ChEBI" id="CHEBI:15378"/>
        <dbReference type="ChEBI" id="CHEBI:57643"/>
        <dbReference type="ChEBI" id="CHEBI:58608"/>
        <dbReference type="EC" id="3.1.4.4"/>
    </reaction>
</comment>
<dbReference type="InterPro" id="IPR015679">
    <property type="entry name" value="PLipase_D_fam"/>
</dbReference>
<proteinExistence type="predicted"/>
<evidence type="ECO:0000313" key="7">
    <source>
        <dbReference type="EMBL" id="KWX21620.1"/>
    </source>
</evidence>
<dbReference type="SUPFAM" id="SSF56024">
    <property type="entry name" value="Phospholipase D/nuclease"/>
    <property type="match status" value="2"/>
</dbReference>
<sequence>MAGLADWFLTPEERGNPDTSVPNWCTGNLVEPLVHGAVYFERLAAEVEQLGRGDHLFFTDWRGDPDERVCEGGPTISELFCHAAERGVVVKGLMWRSHLDNFSYSEEENQHLGDAIEAAGGEVLLDQRVRFGGSHHQKLVVLRRPGAPERDVAFAGGIDLCHSRRDDAEHHGDPQAVRMAKQYGDRPPWHDLQLQIRGPAVGALDYTFRERWTDPAPLDMLSPIAWIADKLRHADLDVGKLPPQPPDPPPCGPQAVQVLRTYPDAHFEYAFAPRGERSVARGYTKAVQRARRLIYLEDQYLWSKQVSRLFAEALAANPDLHLIAVVPRHPDVDGRLALPPNQVGRQQAIETCREADPRRVHIFDVENHAGTPVYMHAKACVIDDVWACVGSDNFNRRSWTHDSELSCAVLDDARDDREPRDPAGRGDGARVFARDLRLRLLREHLDRAPDGSDDDGLVDPAAVVATVAAAAQALQDWHDGGQVGPRPPGRLRPHQPERLGRFTRAWAIPMYRAAYDPDGRSYRDRLRGRW</sequence>
<dbReference type="SMART" id="SM00155">
    <property type="entry name" value="PLDc"/>
    <property type="match status" value="2"/>
</dbReference>